<evidence type="ECO:0000256" key="11">
    <source>
        <dbReference type="SAM" id="MobiDB-lite"/>
    </source>
</evidence>
<feature type="transmembrane region" description="Helical" evidence="10">
    <location>
        <begin position="45"/>
        <end position="65"/>
    </location>
</feature>
<keyword evidence="14" id="KW-1185">Reference proteome</keyword>
<feature type="transmembrane region" description="Helical" evidence="10">
    <location>
        <begin position="377"/>
        <end position="403"/>
    </location>
</feature>
<evidence type="ECO:0000256" key="8">
    <source>
        <dbReference type="ARBA" id="ARBA00022989"/>
    </source>
</evidence>
<feature type="transmembrane region" description="Helical" evidence="10">
    <location>
        <begin position="212"/>
        <end position="234"/>
    </location>
</feature>
<evidence type="ECO:0000256" key="3">
    <source>
        <dbReference type="ARBA" id="ARBA00007069"/>
    </source>
</evidence>
<feature type="transmembrane region" description="Helical" evidence="10">
    <location>
        <begin position="111"/>
        <end position="135"/>
    </location>
</feature>
<dbReference type="Pfam" id="PF00528">
    <property type="entry name" value="BPD_transp_1"/>
    <property type="match status" value="1"/>
</dbReference>
<dbReference type="SUPFAM" id="SSF161098">
    <property type="entry name" value="MetI-like"/>
    <property type="match status" value="1"/>
</dbReference>
<keyword evidence="6" id="KW-0592">Phosphate transport</keyword>
<proteinExistence type="inferred from homology"/>
<comment type="caution">
    <text evidence="13">The sequence shown here is derived from an EMBL/GenBank/DDBJ whole genome shotgun (WGS) entry which is preliminary data.</text>
</comment>
<dbReference type="PANTHER" id="PTHR42922:SF1">
    <property type="entry name" value="PHOSPHATE TRANSPORT SYSTEM PERMEASE PROTEIN PSTA"/>
    <property type="match status" value="1"/>
</dbReference>
<dbReference type="CDD" id="cd06261">
    <property type="entry name" value="TM_PBP2"/>
    <property type="match status" value="1"/>
</dbReference>
<dbReference type="NCBIfam" id="TIGR00974">
    <property type="entry name" value="3a0107s02c"/>
    <property type="match status" value="1"/>
</dbReference>
<evidence type="ECO:0000256" key="2">
    <source>
        <dbReference type="ARBA" id="ARBA00004651"/>
    </source>
</evidence>
<dbReference type="PROSITE" id="PS50928">
    <property type="entry name" value="ABC_TM1"/>
    <property type="match status" value="1"/>
</dbReference>
<feature type="compositionally biased region" description="Polar residues" evidence="11">
    <location>
        <begin position="1"/>
        <end position="12"/>
    </location>
</feature>
<dbReference type="InterPro" id="IPR051408">
    <property type="entry name" value="Phosphate_transprt_permease"/>
</dbReference>
<comment type="similarity">
    <text evidence="3 10">Belongs to the binding-protein-dependent transport system permease family. CysTW subfamily.</text>
</comment>
<dbReference type="Proteomes" id="UP001260872">
    <property type="component" value="Unassembled WGS sequence"/>
</dbReference>
<evidence type="ECO:0000256" key="1">
    <source>
        <dbReference type="ARBA" id="ARBA00003510"/>
    </source>
</evidence>
<comment type="subcellular location">
    <subcellularLocation>
        <location evidence="2 10">Cell membrane</location>
        <topology evidence="2 10">Multi-pass membrane protein</topology>
    </subcellularLocation>
</comment>
<accession>A0ABU1FU69</accession>
<evidence type="ECO:0000259" key="12">
    <source>
        <dbReference type="PROSITE" id="PS50928"/>
    </source>
</evidence>
<evidence type="ECO:0000256" key="9">
    <source>
        <dbReference type="ARBA" id="ARBA00023136"/>
    </source>
</evidence>
<evidence type="ECO:0000256" key="5">
    <source>
        <dbReference type="ARBA" id="ARBA00022475"/>
    </source>
</evidence>
<protein>
    <recommendedName>
        <fullName evidence="10">Phosphate transport system permease protein PstA</fullName>
    </recommendedName>
</protein>
<reference evidence="14" key="1">
    <citation type="submission" date="2023-07" db="EMBL/GenBank/DDBJ databases">
        <title>Description of three actinobacteria isolated from air of manufacturing shop in a pharmaceutical factory.</title>
        <authorList>
            <person name="Zhang D.-F."/>
        </authorList>
    </citation>
    <scope>NUCLEOTIDE SEQUENCE [LARGE SCALE GENOMIC DNA]</scope>
    <source>
        <strain evidence="14">CCTCC AB 207010</strain>
    </source>
</reference>
<feature type="transmembrane region" description="Helical" evidence="10">
    <location>
        <begin position="77"/>
        <end position="99"/>
    </location>
</feature>
<evidence type="ECO:0000256" key="6">
    <source>
        <dbReference type="ARBA" id="ARBA00022592"/>
    </source>
</evidence>
<dbReference type="RefSeq" id="WP_310537592.1">
    <property type="nucleotide sequence ID" value="NZ_BAAAOC010000006.1"/>
</dbReference>
<keyword evidence="8 10" id="KW-1133">Transmembrane helix</keyword>
<comment type="function">
    <text evidence="1">Part of the binding-protein-dependent transport system for phosphate; probably responsible for the translocation of the substrate across the membrane.</text>
</comment>
<dbReference type="InterPro" id="IPR000515">
    <property type="entry name" value="MetI-like"/>
</dbReference>
<evidence type="ECO:0000256" key="10">
    <source>
        <dbReference type="RuleBase" id="RU363043"/>
    </source>
</evidence>
<feature type="transmembrane region" description="Helical" evidence="10">
    <location>
        <begin position="304"/>
        <end position="325"/>
    </location>
</feature>
<feature type="domain" description="ABC transmembrane type-1" evidence="12">
    <location>
        <begin position="174"/>
        <end position="395"/>
    </location>
</feature>
<dbReference type="EMBL" id="JAVKGT010000020">
    <property type="protein sequence ID" value="MDR5712213.1"/>
    <property type="molecule type" value="Genomic_DNA"/>
</dbReference>
<dbReference type="InterPro" id="IPR035906">
    <property type="entry name" value="MetI-like_sf"/>
</dbReference>
<evidence type="ECO:0000313" key="13">
    <source>
        <dbReference type="EMBL" id="MDR5712213.1"/>
    </source>
</evidence>
<keyword evidence="7 10" id="KW-0812">Transmembrane</keyword>
<keyword evidence="5 10" id="KW-1003">Cell membrane</keyword>
<organism evidence="13 14">
    <name type="scientific">Nesterenkonia flava</name>
    <dbReference type="NCBI Taxonomy" id="469799"/>
    <lineage>
        <taxon>Bacteria</taxon>
        <taxon>Bacillati</taxon>
        <taxon>Actinomycetota</taxon>
        <taxon>Actinomycetes</taxon>
        <taxon>Micrococcales</taxon>
        <taxon>Micrococcaceae</taxon>
        <taxon>Nesterenkonia</taxon>
    </lineage>
</organism>
<sequence length="409" mass="43834">MSESTRTKTPTPASVDGPAGALQEEQDPTELLRPNSLTGNIQPRWFLPACAAAAIVLGFALMVLFADNEEFSINWALWFIFAAIIHLALAYFITLARINRRKATDMLWRNVIYLAFVLALLPLVSVIMSVAIVGVQGLTNAGFLTSDMQGINASADAGTQDGEHGVLGGIRHAIIGSLIITVVATLISVPVGLLTSIYLVEYSQGGPLSRAITFFVDVMTGIPSIVAGLFGAAAMTTFLSLADSIGLPVPGRSTMGVTAAIALSVLMIPVVVRTTEEMLRVVPNELREASYALGVRKWRTILKVVIPTAISGIAAGVTLAIARVIGETAPILLTAGFATRVNWNPFEGWMTTLPVFIYQQFTRPLHPTYHDPSFQRAWAAALVLILIVMALNLIARIIATIFAPKKTGR</sequence>
<evidence type="ECO:0000256" key="7">
    <source>
        <dbReference type="ARBA" id="ARBA00022692"/>
    </source>
</evidence>
<evidence type="ECO:0000313" key="14">
    <source>
        <dbReference type="Proteomes" id="UP001260872"/>
    </source>
</evidence>
<dbReference type="InterPro" id="IPR005672">
    <property type="entry name" value="Phosphate_PstA"/>
</dbReference>
<keyword evidence="9 10" id="KW-0472">Membrane</keyword>
<dbReference type="PANTHER" id="PTHR42922">
    <property type="entry name" value="PHOSPHATE TRANSPORT SYSTEM PERMEASE PROTEIN PSTA"/>
    <property type="match status" value="1"/>
</dbReference>
<gene>
    <name evidence="13" type="primary">pstA</name>
    <name evidence="13" type="ORF">RH857_08725</name>
</gene>
<evidence type="ECO:0000256" key="4">
    <source>
        <dbReference type="ARBA" id="ARBA00022448"/>
    </source>
</evidence>
<dbReference type="Gene3D" id="1.10.3720.10">
    <property type="entry name" value="MetI-like"/>
    <property type="match status" value="1"/>
</dbReference>
<feature type="transmembrane region" description="Helical" evidence="10">
    <location>
        <begin position="254"/>
        <end position="272"/>
    </location>
</feature>
<name>A0ABU1FU69_9MICC</name>
<feature type="transmembrane region" description="Helical" evidence="10">
    <location>
        <begin position="173"/>
        <end position="200"/>
    </location>
</feature>
<keyword evidence="4" id="KW-0813">Transport</keyword>
<feature type="region of interest" description="Disordered" evidence="11">
    <location>
        <begin position="1"/>
        <end position="21"/>
    </location>
</feature>